<dbReference type="EMBL" id="CAXHTB010000022">
    <property type="protein sequence ID" value="CAL0329651.1"/>
    <property type="molecule type" value="Genomic_DNA"/>
</dbReference>
<name>A0AAV1Y6Q1_LUPLU</name>
<dbReference type="GO" id="GO:0006508">
    <property type="term" value="P:proteolysis"/>
    <property type="evidence" value="ECO:0007669"/>
    <property type="project" value="UniProtKB-KW"/>
</dbReference>
<dbReference type="Pfam" id="PF14543">
    <property type="entry name" value="TAXi_N"/>
    <property type="match status" value="2"/>
</dbReference>
<comment type="similarity">
    <text evidence="1">Belongs to the peptidase A1 family.</text>
</comment>
<dbReference type="Gene3D" id="2.40.70.10">
    <property type="entry name" value="Acid Proteases"/>
    <property type="match status" value="1"/>
</dbReference>
<keyword evidence="3" id="KW-0378">Hydrolase</keyword>
<evidence type="ECO:0000313" key="5">
    <source>
        <dbReference type="EMBL" id="CAL0329651.1"/>
    </source>
</evidence>
<evidence type="ECO:0000259" key="4">
    <source>
        <dbReference type="PROSITE" id="PS51767"/>
    </source>
</evidence>
<dbReference type="GO" id="GO:0005576">
    <property type="term" value="C:extracellular region"/>
    <property type="evidence" value="ECO:0007669"/>
    <property type="project" value="TreeGrafter"/>
</dbReference>
<dbReference type="InterPro" id="IPR021109">
    <property type="entry name" value="Peptidase_aspartic_dom_sf"/>
</dbReference>
<protein>
    <recommendedName>
        <fullName evidence="4">Peptidase A1 domain-containing protein</fullName>
    </recommendedName>
</protein>
<dbReference type="PANTHER" id="PTHR47967:SF123">
    <property type="entry name" value="ASPARTIC PROTEINASE NEPENTHESIN-1-LIKE"/>
    <property type="match status" value="1"/>
</dbReference>
<reference evidence="5 6" key="1">
    <citation type="submission" date="2024-03" db="EMBL/GenBank/DDBJ databases">
        <authorList>
            <person name="Martinez-Hernandez J."/>
        </authorList>
    </citation>
    <scope>NUCLEOTIDE SEQUENCE [LARGE SCALE GENOMIC DNA]</scope>
</reference>
<dbReference type="InterPro" id="IPR032861">
    <property type="entry name" value="TAXi_N"/>
</dbReference>
<organism evidence="5 6">
    <name type="scientific">Lupinus luteus</name>
    <name type="common">European yellow lupine</name>
    <dbReference type="NCBI Taxonomy" id="3873"/>
    <lineage>
        <taxon>Eukaryota</taxon>
        <taxon>Viridiplantae</taxon>
        <taxon>Streptophyta</taxon>
        <taxon>Embryophyta</taxon>
        <taxon>Tracheophyta</taxon>
        <taxon>Spermatophyta</taxon>
        <taxon>Magnoliopsida</taxon>
        <taxon>eudicotyledons</taxon>
        <taxon>Gunneridae</taxon>
        <taxon>Pentapetalae</taxon>
        <taxon>rosids</taxon>
        <taxon>fabids</taxon>
        <taxon>Fabales</taxon>
        <taxon>Fabaceae</taxon>
        <taxon>Papilionoideae</taxon>
        <taxon>50 kb inversion clade</taxon>
        <taxon>genistoids sensu lato</taxon>
        <taxon>core genistoids</taxon>
        <taxon>Genisteae</taxon>
        <taxon>Lupinus</taxon>
    </lineage>
</organism>
<dbReference type="Proteomes" id="UP001497480">
    <property type="component" value="Unassembled WGS sequence"/>
</dbReference>
<comment type="caution">
    <text evidence="5">The sequence shown here is derived from an EMBL/GenBank/DDBJ whole genome shotgun (WGS) entry which is preliminary data.</text>
</comment>
<evidence type="ECO:0000313" key="6">
    <source>
        <dbReference type="Proteomes" id="UP001497480"/>
    </source>
</evidence>
<gene>
    <name evidence="5" type="ORF">LLUT_LOCUS30711</name>
</gene>
<dbReference type="SUPFAM" id="SSF50630">
    <property type="entry name" value="Acid proteases"/>
    <property type="match status" value="1"/>
</dbReference>
<evidence type="ECO:0000256" key="3">
    <source>
        <dbReference type="ARBA" id="ARBA00022801"/>
    </source>
</evidence>
<dbReference type="AlphaFoldDB" id="A0AAV1Y6Q1"/>
<evidence type="ECO:0000256" key="1">
    <source>
        <dbReference type="ARBA" id="ARBA00007447"/>
    </source>
</evidence>
<keyword evidence="2" id="KW-0645">Protease</keyword>
<dbReference type="InterPro" id="IPR051708">
    <property type="entry name" value="Plant_Aspart_Prot_A1"/>
</dbReference>
<dbReference type="PROSITE" id="PS51767">
    <property type="entry name" value="PEPTIDASE_A1"/>
    <property type="match status" value="1"/>
</dbReference>
<proteinExistence type="inferred from homology"/>
<sequence>MVACNMGIGLTLELIPPHSPKSPLFILNQTLEERIQMLMQQSHAHVQQLSDKHSLTRHPNGSEYPLQQGTIPTPVIQRLPQSTMVVKVNIGTFNNEAYKSYLLVMDTSSGLIWTQCEDCRKPGGRCYPQKGDYFPNSESKSYTPFNPPSPYTMQYGGGTKTSGFLAKETFTFPSTSSSSPHLKLPNIVFGCGTNNDSPNAKDRRYQIEGVFGMSMDRNSFINQIKTQSGGKFSYCHVQNGEKNSPPSYLRFGTDIKLPPTSKTIKLSINRDSYFVDLLDLGVNGERLHIDQRIIYSPDIKYKGLLLDSGGVTYYFEGGAQLDVIPEGSFQQVNYKFIYNIEDKTLQFGKENCAKNG</sequence>
<dbReference type="GO" id="GO:0008233">
    <property type="term" value="F:peptidase activity"/>
    <property type="evidence" value="ECO:0007669"/>
    <property type="project" value="UniProtKB-KW"/>
</dbReference>
<dbReference type="PANTHER" id="PTHR47967">
    <property type="entry name" value="OS07G0603500 PROTEIN-RELATED"/>
    <property type="match status" value="1"/>
</dbReference>
<feature type="domain" description="Peptidase A1" evidence="4">
    <location>
        <begin position="84"/>
        <end position="356"/>
    </location>
</feature>
<keyword evidence="6" id="KW-1185">Reference proteome</keyword>
<dbReference type="InterPro" id="IPR033121">
    <property type="entry name" value="PEPTIDASE_A1"/>
</dbReference>
<evidence type="ECO:0000256" key="2">
    <source>
        <dbReference type="ARBA" id="ARBA00022670"/>
    </source>
</evidence>
<accession>A0AAV1Y6Q1</accession>